<dbReference type="RefSeq" id="WP_173699359.1">
    <property type="nucleotide sequence ID" value="NZ_CABHOF010000037.1"/>
</dbReference>
<dbReference type="GO" id="GO:0003677">
    <property type="term" value="F:DNA binding"/>
    <property type="evidence" value="ECO:0007669"/>
    <property type="project" value="UniProtKB-KW"/>
</dbReference>
<dbReference type="AlphaFoldDB" id="A0A564WSS1"/>
<reference evidence="5 6" key="1">
    <citation type="submission" date="2019-07" db="EMBL/GenBank/DDBJ databases">
        <authorList>
            <person name="Chang H.-W."/>
            <person name="Raman A."/>
            <person name="Venkatesh S."/>
            <person name="Gehrig J."/>
        </authorList>
    </citation>
    <scope>NUCLEOTIDE SEQUENCE [LARGE SCALE GENOMIC DNA]</scope>
    <source>
        <strain evidence="5">Blautia_wexlerae_LFYP_14</strain>
    </source>
</reference>
<sequence>MDISLHYLTMANQMLIQKRLLERVKASGLTLGQPKVLDYLKNHDGASQKEIAAGCFIEAGSLTSILNRMEEKGLIERRMLNGNRRTFHIFMTESGKKSQKLVEEAFVEIEEAAWKDISPEEAEAFMKIYHKIYSNLSETGCEETGKEGRNKLTN</sequence>
<protein>
    <submittedName>
        <fullName evidence="5">Transcriptional regulator SlyA</fullName>
    </submittedName>
</protein>
<evidence type="ECO:0000256" key="2">
    <source>
        <dbReference type="ARBA" id="ARBA00023125"/>
    </source>
</evidence>
<dbReference type="InterPro" id="IPR000835">
    <property type="entry name" value="HTH_MarR-typ"/>
</dbReference>
<dbReference type="InterPro" id="IPR023187">
    <property type="entry name" value="Tscrpt_reg_MarR-type_CS"/>
</dbReference>
<dbReference type="SUPFAM" id="SSF46785">
    <property type="entry name" value="Winged helix' DNA-binding domain"/>
    <property type="match status" value="1"/>
</dbReference>
<name>A0A564WSS1_9FIRM</name>
<dbReference type="PROSITE" id="PS01117">
    <property type="entry name" value="HTH_MARR_1"/>
    <property type="match status" value="1"/>
</dbReference>
<dbReference type="PANTHER" id="PTHR42756:SF1">
    <property type="entry name" value="TRANSCRIPTIONAL REPRESSOR OF EMRAB OPERON"/>
    <property type="match status" value="1"/>
</dbReference>
<proteinExistence type="predicted"/>
<keyword evidence="3" id="KW-0804">Transcription</keyword>
<evidence type="ECO:0000259" key="4">
    <source>
        <dbReference type="PROSITE" id="PS50995"/>
    </source>
</evidence>
<evidence type="ECO:0000313" key="5">
    <source>
        <dbReference type="EMBL" id="VUX65432.1"/>
    </source>
</evidence>
<keyword evidence="2" id="KW-0238">DNA-binding</keyword>
<evidence type="ECO:0000256" key="3">
    <source>
        <dbReference type="ARBA" id="ARBA00023163"/>
    </source>
</evidence>
<dbReference type="Gene3D" id="1.10.10.10">
    <property type="entry name" value="Winged helix-like DNA-binding domain superfamily/Winged helix DNA-binding domain"/>
    <property type="match status" value="1"/>
</dbReference>
<evidence type="ECO:0000313" key="6">
    <source>
        <dbReference type="Proteomes" id="UP000366766"/>
    </source>
</evidence>
<dbReference type="PROSITE" id="PS50995">
    <property type="entry name" value="HTH_MARR_2"/>
    <property type="match status" value="1"/>
</dbReference>
<dbReference type="InterPro" id="IPR036388">
    <property type="entry name" value="WH-like_DNA-bd_sf"/>
</dbReference>
<feature type="domain" description="HTH marR-type" evidence="4">
    <location>
        <begin position="1"/>
        <end position="134"/>
    </location>
</feature>
<keyword evidence="1" id="KW-0805">Transcription regulation</keyword>
<dbReference type="Proteomes" id="UP000366766">
    <property type="component" value="Unassembled WGS sequence"/>
</dbReference>
<dbReference type="PANTHER" id="PTHR42756">
    <property type="entry name" value="TRANSCRIPTIONAL REGULATOR, MARR"/>
    <property type="match status" value="1"/>
</dbReference>
<gene>
    <name evidence="5" type="ORF">BWLFYP14_02023</name>
</gene>
<dbReference type="InterPro" id="IPR036390">
    <property type="entry name" value="WH_DNA-bd_sf"/>
</dbReference>
<keyword evidence="6" id="KW-1185">Reference proteome</keyword>
<dbReference type="EMBL" id="CABHOF010000037">
    <property type="protein sequence ID" value="VUX65432.1"/>
    <property type="molecule type" value="Genomic_DNA"/>
</dbReference>
<evidence type="ECO:0000256" key="1">
    <source>
        <dbReference type="ARBA" id="ARBA00023015"/>
    </source>
</evidence>
<dbReference type="GO" id="GO:0003700">
    <property type="term" value="F:DNA-binding transcription factor activity"/>
    <property type="evidence" value="ECO:0007669"/>
    <property type="project" value="InterPro"/>
</dbReference>
<organism evidence="5 6">
    <name type="scientific">Blautia wexlerae</name>
    <dbReference type="NCBI Taxonomy" id="418240"/>
    <lineage>
        <taxon>Bacteria</taxon>
        <taxon>Bacillati</taxon>
        <taxon>Bacillota</taxon>
        <taxon>Clostridia</taxon>
        <taxon>Lachnospirales</taxon>
        <taxon>Lachnospiraceae</taxon>
        <taxon>Blautia</taxon>
    </lineage>
</organism>
<dbReference type="Pfam" id="PF12802">
    <property type="entry name" value="MarR_2"/>
    <property type="match status" value="1"/>
</dbReference>
<dbReference type="PRINTS" id="PR00598">
    <property type="entry name" value="HTHMARR"/>
</dbReference>
<dbReference type="SMART" id="SM00347">
    <property type="entry name" value="HTH_MARR"/>
    <property type="match status" value="1"/>
</dbReference>
<accession>A0A564WSS1</accession>